<keyword evidence="8" id="KW-1185">Reference proteome</keyword>
<evidence type="ECO:0000256" key="2">
    <source>
        <dbReference type="ARBA" id="ARBA00022801"/>
    </source>
</evidence>
<dbReference type="InterPro" id="IPR001650">
    <property type="entry name" value="Helicase_C-like"/>
</dbReference>
<dbReference type="SUPFAM" id="SSF158702">
    <property type="entry name" value="Sec63 N-terminal domain-like"/>
    <property type="match status" value="1"/>
</dbReference>
<dbReference type="SUPFAM" id="SSF52540">
    <property type="entry name" value="P-loop containing nucleoside triphosphate hydrolases"/>
    <property type="match status" value="1"/>
</dbReference>
<dbReference type="InterPro" id="IPR003593">
    <property type="entry name" value="AAA+_ATPase"/>
</dbReference>
<evidence type="ECO:0000256" key="3">
    <source>
        <dbReference type="ARBA" id="ARBA00022806"/>
    </source>
</evidence>
<evidence type="ECO:0000256" key="4">
    <source>
        <dbReference type="ARBA" id="ARBA00022840"/>
    </source>
</evidence>
<dbReference type="SMART" id="SM00490">
    <property type="entry name" value="HELICc"/>
    <property type="match status" value="1"/>
</dbReference>
<keyword evidence="4" id="KW-0067">ATP-binding</keyword>
<dbReference type="InterPro" id="IPR027417">
    <property type="entry name" value="P-loop_NTPase"/>
</dbReference>
<dbReference type="InterPro" id="IPR014001">
    <property type="entry name" value="Helicase_ATP-bd"/>
</dbReference>
<gene>
    <name evidence="7" type="ORF">D1868_03075</name>
</gene>
<dbReference type="GO" id="GO:0003676">
    <property type="term" value="F:nucleic acid binding"/>
    <property type="evidence" value="ECO:0007669"/>
    <property type="project" value="InterPro"/>
</dbReference>
<dbReference type="Gene3D" id="3.40.50.300">
    <property type="entry name" value="P-loop containing nucleotide triphosphate hydrolases"/>
    <property type="match status" value="2"/>
</dbReference>
<dbReference type="SMART" id="SM00382">
    <property type="entry name" value="AAA"/>
    <property type="match status" value="1"/>
</dbReference>
<keyword evidence="2" id="KW-0378">Hydrolase</keyword>
<evidence type="ECO:0000259" key="5">
    <source>
        <dbReference type="PROSITE" id="PS51192"/>
    </source>
</evidence>
<reference evidence="7 8" key="1">
    <citation type="submission" date="2019-10" db="EMBL/GenBank/DDBJ databases">
        <title>Genome Sequences from Six Type Strain Members of the Archaeal Family Sulfolobaceae: Acidianus ambivalens, Acidianus infernus, Metallosphaera prunae, Stygiolobus azoricus, Sulfolobus metallicus, and Sulfurisphaera ohwakuensis.</title>
        <authorList>
            <person name="Counts J.A."/>
            <person name="Kelly R.M."/>
        </authorList>
    </citation>
    <scope>NUCLEOTIDE SEQUENCE [LARGE SCALE GENOMIC DNA]</scope>
    <source>
        <strain evidence="7 8">FC6</strain>
    </source>
</reference>
<dbReference type="Gene3D" id="1.10.3380.20">
    <property type="match status" value="1"/>
</dbReference>
<dbReference type="Proteomes" id="UP000423396">
    <property type="component" value="Chromosome"/>
</dbReference>
<proteinExistence type="predicted"/>
<evidence type="ECO:0000313" key="7">
    <source>
        <dbReference type="EMBL" id="QGR20486.1"/>
    </source>
</evidence>
<keyword evidence="3 7" id="KW-0347">Helicase</keyword>
<dbReference type="PROSITE" id="PS51192">
    <property type="entry name" value="HELICASE_ATP_BIND_1"/>
    <property type="match status" value="1"/>
</dbReference>
<dbReference type="PANTHER" id="PTHR47961:SF6">
    <property type="entry name" value="DNA-DIRECTED DNA POLYMERASE"/>
    <property type="match status" value="1"/>
</dbReference>
<dbReference type="PROSITE" id="PS51194">
    <property type="entry name" value="HELICASE_CTER"/>
    <property type="match status" value="1"/>
</dbReference>
<dbReference type="SMART" id="SM00487">
    <property type="entry name" value="DEXDc"/>
    <property type="match status" value="1"/>
</dbReference>
<dbReference type="InterPro" id="IPR002464">
    <property type="entry name" value="DNA/RNA_helicase_DEAH_CS"/>
</dbReference>
<dbReference type="GO" id="GO:0140097">
    <property type="term" value="F:catalytic activity, acting on DNA"/>
    <property type="evidence" value="ECO:0007669"/>
    <property type="project" value="UniProtKB-ARBA"/>
</dbReference>
<dbReference type="Pfam" id="PF00270">
    <property type="entry name" value="DEAD"/>
    <property type="match status" value="1"/>
</dbReference>
<dbReference type="PROSITE" id="PS00690">
    <property type="entry name" value="DEAH_ATP_HELICASE"/>
    <property type="match status" value="1"/>
</dbReference>
<sequence>MFIENYTYGKNYLITAPTGTGKTHIAKHLLTNTQEIVVYISPLKALSREVYRAVKEKRKAKYVDSDVYEDDLSKVDAEVLLTTYEKFDSTVRHNYRWLRRVSTVIIDEVHNVESDRGLAIENVVLWAKANNVPIIALSATVPDVEKYREWLSAVLVKYEKRNVPLHECIVYPYVMRCYDDNRVFSIARRGLKNVKLDLLLGVLDWVLSIGKNALVFVKSRASAEHLADTLVKFNIPAQPYHSGLPYETREKIINDFTGNKVKVLVSTTALGQGVNLPVYTTIFYDLSLPESDERGEFKGWRDLDPSEFKQIAGRAGRRGFDNEGYAIVIAETAREMERIRKKYFTRGEDGSTTNGNTLSTPYTLENLTLGVVSWAEGFVREEIDKVIKGSLRFHYSNVDPALSTLEKENLVREEAGSIYLTELGRAVALSYIDVTSLKGFPVNVDDFDALSVVSSSPEVLQALRGCNEGKELLRRWINGEDILDVCKKLTAKDIEEVLSNSRWIAFALYRVLKALKHKKSQEAWNFYVSLKYGVPISGVELAARKLHRGVVMKLLFMGVQKPEELCVVSKLHEIEKVLVSMGVGELEFCNPYLVRLADFVKENYGKEVEDVTAAIRALINIGVIKREEGKLKWKEYKVMSSGNK</sequence>
<evidence type="ECO:0000259" key="6">
    <source>
        <dbReference type="PROSITE" id="PS51194"/>
    </source>
</evidence>
<dbReference type="KEGG" id="sazo:D1868_03075"/>
<dbReference type="GO" id="GO:0005524">
    <property type="term" value="F:ATP binding"/>
    <property type="evidence" value="ECO:0007669"/>
    <property type="project" value="UniProtKB-KW"/>
</dbReference>
<evidence type="ECO:0000256" key="1">
    <source>
        <dbReference type="ARBA" id="ARBA00022741"/>
    </source>
</evidence>
<dbReference type="PANTHER" id="PTHR47961">
    <property type="entry name" value="DNA POLYMERASE THETA, PUTATIVE (AFU_ORTHOLOGUE AFUA_1G05260)-RELATED"/>
    <property type="match status" value="1"/>
</dbReference>
<dbReference type="Pfam" id="PF00271">
    <property type="entry name" value="Helicase_C"/>
    <property type="match status" value="1"/>
</dbReference>
<organism evidence="7 8">
    <name type="scientific">Stygiolobus azoricus</name>
    <dbReference type="NCBI Taxonomy" id="41675"/>
    <lineage>
        <taxon>Archaea</taxon>
        <taxon>Thermoproteota</taxon>
        <taxon>Thermoprotei</taxon>
        <taxon>Sulfolobales</taxon>
        <taxon>Sulfolobaceae</taxon>
        <taxon>Stygiolobus</taxon>
    </lineage>
</organism>
<name>A0A650CRN4_9CREN</name>
<feature type="domain" description="Helicase C-terminal" evidence="6">
    <location>
        <begin position="201"/>
        <end position="368"/>
    </location>
</feature>
<keyword evidence="1" id="KW-0547">Nucleotide-binding</keyword>
<dbReference type="InterPro" id="IPR011545">
    <property type="entry name" value="DEAD/DEAH_box_helicase_dom"/>
</dbReference>
<feature type="domain" description="Helicase ATP-binding" evidence="5">
    <location>
        <begin position="3"/>
        <end position="159"/>
    </location>
</feature>
<dbReference type="EMBL" id="CP045483">
    <property type="protein sequence ID" value="QGR20486.1"/>
    <property type="molecule type" value="Genomic_DNA"/>
</dbReference>
<protein>
    <submittedName>
        <fullName evidence="7">DEAD/DEAH box helicase</fullName>
    </submittedName>
</protein>
<dbReference type="GO" id="GO:0016787">
    <property type="term" value="F:hydrolase activity"/>
    <property type="evidence" value="ECO:0007669"/>
    <property type="project" value="UniProtKB-KW"/>
</dbReference>
<dbReference type="InterPro" id="IPR050474">
    <property type="entry name" value="Hel308_SKI2-like"/>
</dbReference>
<dbReference type="OrthoDB" id="39583at2157"/>
<dbReference type="AlphaFoldDB" id="A0A650CRN4"/>
<accession>A0A650CRN4</accession>
<dbReference type="GO" id="GO:0004386">
    <property type="term" value="F:helicase activity"/>
    <property type="evidence" value="ECO:0007669"/>
    <property type="project" value="UniProtKB-KW"/>
</dbReference>
<evidence type="ECO:0000313" key="8">
    <source>
        <dbReference type="Proteomes" id="UP000423396"/>
    </source>
</evidence>